<evidence type="ECO:0000256" key="2">
    <source>
        <dbReference type="ARBA" id="ARBA00008169"/>
    </source>
</evidence>
<dbReference type="GO" id="GO:0005758">
    <property type="term" value="C:mitochondrial intermembrane space"/>
    <property type="evidence" value="ECO:0007669"/>
    <property type="project" value="UniProtKB-SubCell"/>
</dbReference>
<comment type="subunit">
    <text evidence="10">Monomer.</text>
</comment>
<comment type="domain">
    <text evidence="10">The C-terminal domain binds 2 Fe-S clusters but is otherwise mostly in an intrinsically disordered conformation.</text>
</comment>
<dbReference type="GO" id="GO:0009055">
    <property type="term" value="F:electron transfer activity"/>
    <property type="evidence" value="ECO:0007669"/>
    <property type="project" value="UniProtKB-UniRule"/>
</dbReference>
<feature type="binding site" evidence="10">
    <location>
        <position position="188"/>
    </location>
    <ligand>
        <name>[2Fe-2S] cluster</name>
        <dbReference type="ChEBI" id="CHEBI:190135"/>
    </ligand>
</feature>
<comment type="domain">
    <text evidence="10">The twin Cx2C motifs are involved in the recognition by the mitochondrial MIA40-ERV1 disulfide relay system. The formation of 2 disulfide bonds in the Cx2C motifs through dithiol/disulfide exchange reactions effectively traps the protein in the mitochondrial intermembrane space.</text>
</comment>
<evidence type="ECO:0000259" key="11">
    <source>
        <dbReference type="Pfam" id="PF05093"/>
    </source>
</evidence>
<evidence type="ECO:0000256" key="7">
    <source>
        <dbReference type="ARBA" id="ARBA00023004"/>
    </source>
</evidence>
<keyword evidence="7 10" id="KW-0408">Iron</keyword>
<dbReference type="GO" id="GO:0016226">
    <property type="term" value="P:iron-sulfur cluster assembly"/>
    <property type="evidence" value="ECO:0007669"/>
    <property type="project" value="UniProtKB-UniRule"/>
</dbReference>
<keyword evidence="6 10" id="KW-0479">Metal-binding</keyword>
<keyword evidence="9 10" id="KW-0496">Mitochondrion</keyword>
<feature type="binding site" evidence="10">
    <location>
        <position position="225"/>
    </location>
    <ligand>
        <name>[4Fe-4S] cluster</name>
        <dbReference type="ChEBI" id="CHEBI:49883"/>
    </ligand>
</feature>
<dbReference type="GO" id="GO:0051539">
    <property type="term" value="F:4 iron, 4 sulfur cluster binding"/>
    <property type="evidence" value="ECO:0007669"/>
    <property type="project" value="UniProtKB-KW"/>
</dbReference>
<evidence type="ECO:0000256" key="10">
    <source>
        <dbReference type="HAMAP-Rule" id="MF_03115"/>
    </source>
</evidence>
<protein>
    <recommendedName>
        <fullName evidence="10">Anamorsin homolog</fullName>
    </recommendedName>
    <alternativeName>
        <fullName evidence="10">Fe-S cluster assembly protein DRE2 homolog</fullName>
    </alternativeName>
</protein>
<feature type="binding site" evidence="10">
    <location>
        <position position="217"/>
    </location>
    <ligand>
        <name>[4Fe-4S] cluster</name>
        <dbReference type="ChEBI" id="CHEBI:49883"/>
    </ligand>
</feature>
<keyword evidence="13" id="KW-1185">Reference proteome</keyword>
<dbReference type="AlphaFoldDB" id="A0AAV8ZVS2"/>
<comment type="domain">
    <text evidence="10">The N-terminal domain has structural similarity with S-adenosyl-L-methionine-dependent methyltransferases, but does not bind S-adenosyl-L-methionine. It is required for correct assembly of the 2 Fe-S clusters.</text>
</comment>
<dbReference type="Pfam" id="PF05093">
    <property type="entry name" value="CIAPIN1"/>
    <property type="match status" value="1"/>
</dbReference>
<feature type="binding site" evidence="10">
    <location>
        <position position="228"/>
    </location>
    <ligand>
        <name>[4Fe-4S] cluster</name>
        <dbReference type="ChEBI" id="CHEBI:49883"/>
    </ligand>
</feature>
<keyword evidence="8 10" id="KW-0411">Iron-sulfur</keyword>
<dbReference type="HAMAP" id="MF_03115">
    <property type="entry name" value="Anamorsin"/>
    <property type="match status" value="1"/>
</dbReference>
<evidence type="ECO:0000313" key="12">
    <source>
        <dbReference type="EMBL" id="KAJ8972308.1"/>
    </source>
</evidence>
<comment type="caution">
    <text evidence="12">The sequence shown here is derived from an EMBL/GenBank/DDBJ whole genome shotgun (WGS) entry which is preliminary data.</text>
</comment>
<evidence type="ECO:0000256" key="8">
    <source>
        <dbReference type="ARBA" id="ARBA00023014"/>
    </source>
</evidence>
<gene>
    <name evidence="12" type="ORF">NQ314_000223</name>
</gene>
<comment type="cofactor">
    <cofactor evidence="10">
        <name>[2Fe-2S] cluster</name>
        <dbReference type="ChEBI" id="CHEBI:190135"/>
    </cofactor>
</comment>
<accession>A0AAV8ZVS2</accession>
<feature type="binding site" evidence="10">
    <location>
        <position position="183"/>
    </location>
    <ligand>
        <name>[2Fe-2S] cluster</name>
        <dbReference type="ChEBI" id="CHEBI:190135"/>
    </ligand>
</feature>
<sequence length="253" mass="27942">MDIIQQLPRNSSDLLIILCDEDEKNSFIQVKENFDNTNIIGVTELLTVPNDSAHMVFLALPEDKYATEILIKLLNILKPAGKLIVNKTPNFNKMKFDLTTRGFMNVEINSKSISAIKPKFQVGSSVKLNLLKKPATTVWKLDDTIDDDVEVIDPDNLLDEEDLKKPDPSTLRVCGTTGKRKACRDCSCGLAEELATEIKEGKVVDTKDAPKSSCGSCYLGDAFRCATCPYLGMPAFKPGEKVQLLGNQLQSDV</sequence>
<dbReference type="InterPro" id="IPR029063">
    <property type="entry name" value="SAM-dependent_MTases_sf"/>
</dbReference>
<evidence type="ECO:0000256" key="1">
    <source>
        <dbReference type="ARBA" id="ARBA00001966"/>
    </source>
</evidence>
<feature type="binding site" evidence="10">
    <location>
        <position position="214"/>
    </location>
    <ligand>
        <name>[4Fe-4S] cluster</name>
        <dbReference type="ChEBI" id="CHEBI:49883"/>
    </ligand>
</feature>
<feature type="binding site" evidence="10">
    <location>
        <position position="174"/>
    </location>
    <ligand>
        <name>[2Fe-2S] cluster</name>
        <dbReference type="ChEBI" id="CHEBI:190135"/>
    </ligand>
</feature>
<keyword evidence="5 10" id="KW-0001">2Fe-2S</keyword>
<evidence type="ECO:0000256" key="5">
    <source>
        <dbReference type="ARBA" id="ARBA00022714"/>
    </source>
</evidence>
<organism evidence="12 13">
    <name type="scientific">Rhamnusium bicolor</name>
    <dbReference type="NCBI Taxonomy" id="1586634"/>
    <lineage>
        <taxon>Eukaryota</taxon>
        <taxon>Metazoa</taxon>
        <taxon>Ecdysozoa</taxon>
        <taxon>Arthropoda</taxon>
        <taxon>Hexapoda</taxon>
        <taxon>Insecta</taxon>
        <taxon>Pterygota</taxon>
        <taxon>Neoptera</taxon>
        <taxon>Endopterygota</taxon>
        <taxon>Coleoptera</taxon>
        <taxon>Polyphaga</taxon>
        <taxon>Cucujiformia</taxon>
        <taxon>Chrysomeloidea</taxon>
        <taxon>Cerambycidae</taxon>
        <taxon>Lepturinae</taxon>
        <taxon>Rhagiini</taxon>
        <taxon>Rhamnusium</taxon>
    </lineage>
</organism>
<comment type="similarity">
    <text evidence="2 10">Belongs to the anamorsin family.</text>
</comment>
<evidence type="ECO:0000256" key="4">
    <source>
        <dbReference type="ARBA" id="ARBA00022490"/>
    </source>
</evidence>
<dbReference type="InterPro" id="IPR007785">
    <property type="entry name" value="Anamorsin"/>
</dbReference>
<evidence type="ECO:0000313" key="13">
    <source>
        <dbReference type="Proteomes" id="UP001162156"/>
    </source>
</evidence>
<dbReference type="Proteomes" id="UP001162156">
    <property type="component" value="Unassembled WGS sequence"/>
</dbReference>
<comment type="caution">
    <text evidence="10">Lacks conserved residue(s) required for the propagation of feature annotation.</text>
</comment>
<evidence type="ECO:0000256" key="3">
    <source>
        <dbReference type="ARBA" id="ARBA00022485"/>
    </source>
</evidence>
<dbReference type="PANTHER" id="PTHR13273">
    <property type="entry name" value="ANAMORSIN"/>
    <property type="match status" value="1"/>
</dbReference>
<feature type="short sequence motif" description="Cx2C motif 2" evidence="10">
    <location>
        <begin position="225"/>
        <end position="228"/>
    </location>
</feature>
<feature type="short sequence motif" description="Cx2C motif 1" evidence="10">
    <location>
        <begin position="214"/>
        <end position="217"/>
    </location>
</feature>
<dbReference type="EMBL" id="JANEYF010000093">
    <property type="protein sequence ID" value="KAJ8972308.1"/>
    <property type="molecule type" value="Genomic_DNA"/>
</dbReference>
<feature type="region of interest" description="Fe-S binding site B" evidence="10">
    <location>
        <begin position="214"/>
        <end position="228"/>
    </location>
</feature>
<dbReference type="GO" id="GO:0046872">
    <property type="term" value="F:metal ion binding"/>
    <property type="evidence" value="ECO:0007669"/>
    <property type="project" value="UniProtKB-KW"/>
</dbReference>
<feature type="binding site" evidence="10">
    <location>
        <position position="186"/>
    </location>
    <ligand>
        <name>[2Fe-2S] cluster</name>
        <dbReference type="ChEBI" id="CHEBI:190135"/>
    </ligand>
</feature>
<dbReference type="Gene3D" id="3.40.50.150">
    <property type="entry name" value="Vaccinia Virus protein VP39"/>
    <property type="match status" value="1"/>
</dbReference>
<evidence type="ECO:0000256" key="6">
    <source>
        <dbReference type="ARBA" id="ARBA00022723"/>
    </source>
</evidence>
<keyword evidence="3 10" id="KW-0004">4Fe-4S</keyword>
<evidence type="ECO:0000256" key="9">
    <source>
        <dbReference type="ARBA" id="ARBA00023128"/>
    </source>
</evidence>
<keyword evidence="4 10" id="KW-0963">Cytoplasm</keyword>
<reference evidence="12" key="1">
    <citation type="journal article" date="2023" name="Insect Mol. Biol.">
        <title>Genome sequencing provides insights into the evolution of gene families encoding plant cell wall-degrading enzymes in longhorned beetles.</title>
        <authorList>
            <person name="Shin N.R."/>
            <person name="Okamura Y."/>
            <person name="Kirsch R."/>
            <person name="Pauchet Y."/>
        </authorList>
    </citation>
    <scope>NUCLEOTIDE SEQUENCE</scope>
    <source>
        <strain evidence="12">RBIC_L_NR</strain>
    </source>
</reference>
<comment type="cofactor">
    <cofactor evidence="1 10">
        <name>[4Fe-4S] cluster</name>
        <dbReference type="ChEBI" id="CHEBI:49883"/>
    </cofactor>
</comment>
<proteinExistence type="inferred from homology"/>
<comment type="function">
    <text evidence="10">Component of the cytosolic iron-sulfur (Fe-S) protein assembly (CIA) machinery. Required for the maturation of extramitochondrial Fe-S proteins. Part of an electron transfer chain functioning in an early step of cytosolic Fe-S biogenesis, facilitating the de novo assembly of a [4Fe-4S] cluster on the cytosolic Fe-S scaffold complex. Electrons are transferred from NADPH via a FAD- and FMN-containing diflavin oxidoreductase. Together with the diflavin oxidoreductase, also required for the assembly of the diferric tyrosyl radical cofactor of ribonucleotide reductase (RNR), probably by providing electrons for reduction during radical cofactor maturation in the catalytic small subunit.</text>
</comment>
<dbReference type="InterPro" id="IPR046408">
    <property type="entry name" value="CIAPIN1"/>
</dbReference>
<comment type="subcellular location">
    <subcellularLocation>
        <location evidence="10">Cytoplasm</location>
    </subcellularLocation>
    <subcellularLocation>
        <location evidence="10">Mitochondrion intermembrane space</location>
    </subcellularLocation>
</comment>
<dbReference type="PANTHER" id="PTHR13273:SF14">
    <property type="entry name" value="ANAMORSIN"/>
    <property type="match status" value="1"/>
</dbReference>
<name>A0AAV8ZVS2_9CUCU</name>
<dbReference type="GO" id="GO:0051537">
    <property type="term" value="F:2 iron, 2 sulfur cluster binding"/>
    <property type="evidence" value="ECO:0007669"/>
    <property type="project" value="UniProtKB-UniRule"/>
</dbReference>
<feature type="domain" description="Anamorsin C-terminal" evidence="11">
    <location>
        <begin position="176"/>
        <end position="244"/>
    </location>
</feature>